<dbReference type="PANTHER" id="PTHR22923">
    <property type="entry name" value="CEREBELLIN-RELATED"/>
    <property type="match status" value="1"/>
</dbReference>
<dbReference type="Gene3D" id="2.60.120.40">
    <property type="match status" value="1"/>
</dbReference>
<organism evidence="6 7">
    <name type="scientific">Cyclopterus lumpus</name>
    <name type="common">Lumpsucker</name>
    <dbReference type="NCBI Taxonomy" id="8103"/>
    <lineage>
        <taxon>Eukaryota</taxon>
        <taxon>Metazoa</taxon>
        <taxon>Chordata</taxon>
        <taxon>Craniata</taxon>
        <taxon>Vertebrata</taxon>
        <taxon>Euteleostomi</taxon>
        <taxon>Actinopterygii</taxon>
        <taxon>Neopterygii</taxon>
        <taxon>Teleostei</taxon>
        <taxon>Neoteleostei</taxon>
        <taxon>Acanthomorphata</taxon>
        <taxon>Eupercaria</taxon>
        <taxon>Perciformes</taxon>
        <taxon>Cottioidei</taxon>
        <taxon>Cottales</taxon>
        <taxon>Cyclopteridae</taxon>
        <taxon>Cyclopterus</taxon>
    </lineage>
</organism>
<accession>A0A8C2WVC9</accession>
<keyword evidence="7" id="KW-1185">Reference proteome</keyword>
<protein>
    <submittedName>
        <fullName evidence="6">Cerebellin 20</fullName>
    </submittedName>
</protein>
<reference evidence="6" key="1">
    <citation type="submission" date="2025-08" db="UniProtKB">
        <authorList>
            <consortium name="Ensembl"/>
        </authorList>
    </citation>
    <scope>IDENTIFICATION</scope>
</reference>
<dbReference type="PRINTS" id="PR00007">
    <property type="entry name" value="COMPLEMNTC1Q"/>
</dbReference>
<dbReference type="InterPro" id="IPR008983">
    <property type="entry name" value="Tumour_necrosis_fac-like_dom"/>
</dbReference>
<evidence type="ECO:0000256" key="2">
    <source>
        <dbReference type="ARBA" id="ARBA00022525"/>
    </source>
</evidence>
<evidence type="ECO:0000256" key="1">
    <source>
        <dbReference type="ARBA" id="ARBA00004613"/>
    </source>
</evidence>
<comment type="subcellular location">
    <subcellularLocation>
        <location evidence="1">Secreted</location>
    </subcellularLocation>
</comment>
<dbReference type="AlphaFoldDB" id="A0A8C2WVC9"/>
<feature type="signal peptide" evidence="4">
    <location>
        <begin position="1"/>
        <end position="34"/>
    </location>
</feature>
<dbReference type="Proteomes" id="UP000694565">
    <property type="component" value="Unplaced"/>
</dbReference>
<dbReference type="InterPro" id="IPR001073">
    <property type="entry name" value="C1q_dom"/>
</dbReference>
<name>A0A8C2WVC9_CYCLU</name>
<dbReference type="InterPro" id="IPR050822">
    <property type="entry name" value="Cerebellin_Synaptic_Org"/>
</dbReference>
<keyword evidence="3 4" id="KW-0732">Signal</keyword>
<dbReference type="PANTHER" id="PTHR22923:SF103">
    <property type="entry name" value="CEREBELLIN 20-RELATED"/>
    <property type="match status" value="1"/>
</dbReference>
<evidence type="ECO:0000259" key="5">
    <source>
        <dbReference type="PROSITE" id="PS50871"/>
    </source>
</evidence>
<dbReference type="GO" id="GO:0099558">
    <property type="term" value="P:maintenance of synapse structure"/>
    <property type="evidence" value="ECO:0007669"/>
    <property type="project" value="TreeGrafter"/>
</dbReference>
<keyword evidence="2" id="KW-0964">Secreted</keyword>
<dbReference type="GO" id="GO:0005576">
    <property type="term" value="C:extracellular region"/>
    <property type="evidence" value="ECO:0007669"/>
    <property type="project" value="UniProtKB-SubCell"/>
</dbReference>
<proteinExistence type="predicted"/>
<dbReference type="GO" id="GO:0045202">
    <property type="term" value="C:synapse"/>
    <property type="evidence" value="ECO:0007669"/>
    <property type="project" value="TreeGrafter"/>
</dbReference>
<dbReference type="SMART" id="SM00110">
    <property type="entry name" value="C1Q"/>
    <property type="match status" value="1"/>
</dbReference>
<feature type="domain" description="C1q" evidence="5">
    <location>
        <begin position="87"/>
        <end position="232"/>
    </location>
</feature>
<sequence length="232" mass="25342">MYINVIQMTYIYLCLHLLGVFMCVCVRWCSECLADQGSCGCCLMWKEMDRLTTYFNATLNTLENEYAQTKHSLDKIEGGLHEAVMKKKTSRTAFSVALTDNNNLICFGPFASDELITYRHVFINLGDGYSADTGVFTVPHSGVYSLALTVYSDAGSPGNLLAACANLLVNGQMVAGNRENNEQDQEDSATVVAALHLAAGDTVAAKMPAGSFLCDDSSHYNTFSAFLLYPTE</sequence>
<dbReference type="SUPFAM" id="SSF49842">
    <property type="entry name" value="TNF-like"/>
    <property type="match status" value="1"/>
</dbReference>
<reference evidence="6" key="2">
    <citation type="submission" date="2025-09" db="UniProtKB">
        <authorList>
            <consortium name="Ensembl"/>
        </authorList>
    </citation>
    <scope>IDENTIFICATION</scope>
</reference>
<evidence type="ECO:0000313" key="7">
    <source>
        <dbReference type="Proteomes" id="UP000694565"/>
    </source>
</evidence>
<evidence type="ECO:0000256" key="4">
    <source>
        <dbReference type="SAM" id="SignalP"/>
    </source>
</evidence>
<feature type="chain" id="PRO_5034258061" evidence="4">
    <location>
        <begin position="35"/>
        <end position="232"/>
    </location>
</feature>
<evidence type="ECO:0000313" key="6">
    <source>
        <dbReference type="Ensembl" id="ENSCLMP00005007906.1"/>
    </source>
</evidence>
<evidence type="ECO:0000256" key="3">
    <source>
        <dbReference type="ARBA" id="ARBA00022729"/>
    </source>
</evidence>
<dbReference type="GeneTree" id="ENSGT00940000163520"/>
<dbReference type="PROSITE" id="PS50871">
    <property type="entry name" value="C1Q"/>
    <property type="match status" value="1"/>
</dbReference>
<dbReference type="Pfam" id="PF00386">
    <property type="entry name" value="C1q"/>
    <property type="match status" value="1"/>
</dbReference>
<dbReference type="Ensembl" id="ENSCLMT00005008452.1">
    <property type="protein sequence ID" value="ENSCLMP00005007906.1"/>
    <property type="gene ID" value="ENSCLMG00005004312.1"/>
</dbReference>